<evidence type="ECO:0000256" key="1">
    <source>
        <dbReference type="ARBA" id="ARBA00022490"/>
    </source>
</evidence>
<dbReference type="GO" id="GO:0046872">
    <property type="term" value="F:metal ion binding"/>
    <property type="evidence" value="ECO:0007669"/>
    <property type="project" value="UniProtKB-KW"/>
</dbReference>
<evidence type="ECO:0000313" key="11">
    <source>
        <dbReference type="Proteomes" id="UP000241848"/>
    </source>
</evidence>
<dbReference type="InterPro" id="IPR013482">
    <property type="entry name" value="Molybde_CF_guanTrfase"/>
</dbReference>
<dbReference type="GO" id="GO:0061603">
    <property type="term" value="F:molybdenum cofactor guanylyltransferase activity"/>
    <property type="evidence" value="ECO:0007669"/>
    <property type="project" value="UniProtKB-EC"/>
</dbReference>
<evidence type="ECO:0000256" key="2">
    <source>
        <dbReference type="ARBA" id="ARBA00022679"/>
    </source>
</evidence>
<comment type="caution">
    <text evidence="8">Lacks conserved residue(s) required for the propagation of feature annotation.</text>
</comment>
<comment type="catalytic activity">
    <reaction evidence="8">
        <text>Mo-molybdopterin + GTP + H(+) = Mo-molybdopterin guanine dinucleotide + diphosphate</text>
        <dbReference type="Rhea" id="RHEA:34243"/>
        <dbReference type="ChEBI" id="CHEBI:15378"/>
        <dbReference type="ChEBI" id="CHEBI:33019"/>
        <dbReference type="ChEBI" id="CHEBI:37565"/>
        <dbReference type="ChEBI" id="CHEBI:71302"/>
        <dbReference type="ChEBI" id="CHEBI:71310"/>
        <dbReference type="EC" id="2.7.7.77"/>
    </reaction>
</comment>
<dbReference type="GO" id="GO:0005525">
    <property type="term" value="F:GTP binding"/>
    <property type="evidence" value="ECO:0007669"/>
    <property type="project" value="UniProtKB-UniRule"/>
</dbReference>
<dbReference type="AlphaFoldDB" id="A0A2T2WI40"/>
<keyword evidence="7 8" id="KW-0501">Molybdenum cofactor biosynthesis</keyword>
<dbReference type="SUPFAM" id="SSF53448">
    <property type="entry name" value="Nucleotide-diphospho-sugar transferases"/>
    <property type="match status" value="1"/>
</dbReference>
<keyword evidence="4 8" id="KW-0547">Nucleotide-binding</keyword>
<dbReference type="CDD" id="cd02503">
    <property type="entry name" value="MobA"/>
    <property type="match status" value="1"/>
</dbReference>
<evidence type="ECO:0000256" key="7">
    <source>
        <dbReference type="ARBA" id="ARBA00023150"/>
    </source>
</evidence>
<keyword evidence="3 8" id="KW-0479">Metal-binding</keyword>
<feature type="binding site" evidence="8">
    <location>
        <begin position="9"/>
        <end position="11"/>
    </location>
    <ligand>
        <name>GTP</name>
        <dbReference type="ChEBI" id="CHEBI:37565"/>
    </ligand>
</feature>
<dbReference type="Gene3D" id="3.90.550.10">
    <property type="entry name" value="Spore Coat Polysaccharide Biosynthesis Protein SpsA, Chain A"/>
    <property type="match status" value="1"/>
</dbReference>
<evidence type="ECO:0000256" key="5">
    <source>
        <dbReference type="ARBA" id="ARBA00022842"/>
    </source>
</evidence>
<proteinExistence type="inferred from homology"/>
<comment type="similarity">
    <text evidence="8">Belongs to the MobA family.</text>
</comment>
<evidence type="ECO:0000256" key="4">
    <source>
        <dbReference type="ARBA" id="ARBA00022741"/>
    </source>
</evidence>
<reference evidence="10 11" key="1">
    <citation type="journal article" date="2014" name="BMC Genomics">
        <title>Comparison of environmental and isolate Sulfobacillus genomes reveals diverse carbon, sulfur, nitrogen, and hydrogen metabolisms.</title>
        <authorList>
            <person name="Justice N.B."/>
            <person name="Norman A."/>
            <person name="Brown C.T."/>
            <person name="Singh A."/>
            <person name="Thomas B.C."/>
            <person name="Banfield J.F."/>
        </authorList>
    </citation>
    <scope>NUCLEOTIDE SEQUENCE [LARGE SCALE GENOMIC DNA]</scope>
    <source>
        <strain evidence="10">AMDSBA3</strain>
    </source>
</reference>
<comment type="caution">
    <text evidence="10">The sequence shown here is derived from an EMBL/GenBank/DDBJ whole genome shotgun (WGS) entry which is preliminary data.</text>
</comment>
<protein>
    <recommendedName>
        <fullName evidence="8">Probable molybdenum cofactor guanylyltransferase</fullName>
        <shortName evidence="8">MoCo guanylyltransferase</shortName>
        <ecNumber evidence="8">2.7.7.77</ecNumber>
    </recommendedName>
    <alternativeName>
        <fullName evidence="8">GTP:molybdopterin guanylyltransferase</fullName>
    </alternativeName>
    <alternativeName>
        <fullName evidence="8">Mo-MPT guanylyltransferase</fullName>
    </alternativeName>
    <alternativeName>
        <fullName evidence="8">Molybdopterin guanylyltransferase</fullName>
    </alternativeName>
    <alternativeName>
        <fullName evidence="8">Molybdopterin-guanine dinucleotide synthase</fullName>
        <shortName evidence="8">MGD synthase</shortName>
    </alternativeName>
</protein>
<keyword evidence="6 8" id="KW-0342">GTP-binding</keyword>
<evidence type="ECO:0000256" key="3">
    <source>
        <dbReference type="ARBA" id="ARBA00022723"/>
    </source>
</evidence>
<gene>
    <name evidence="8" type="primary">mobA</name>
    <name evidence="10" type="ORF">C7B45_08940</name>
</gene>
<dbReference type="Proteomes" id="UP000241848">
    <property type="component" value="Unassembled WGS sequence"/>
</dbReference>
<name>A0A2T2WI40_9FIRM</name>
<keyword evidence="1 8" id="KW-0963">Cytoplasm</keyword>
<dbReference type="Pfam" id="PF12804">
    <property type="entry name" value="NTP_transf_3"/>
    <property type="match status" value="1"/>
</dbReference>
<keyword evidence="5 8" id="KW-0460">Magnesium</keyword>
<dbReference type="PANTHER" id="PTHR19136">
    <property type="entry name" value="MOLYBDENUM COFACTOR GUANYLYLTRANSFERASE"/>
    <property type="match status" value="1"/>
</dbReference>
<comment type="subcellular location">
    <subcellularLocation>
        <location evidence="8">Cytoplasm</location>
    </subcellularLocation>
</comment>
<evidence type="ECO:0000259" key="9">
    <source>
        <dbReference type="Pfam" id="PF12804"/>
    </source>
</evidence>
<accession>A0A2T2WI40</accession>
<dbReference type="InterPro" id="IPR029044">
    <property type="entry name" value="Nucleotide-diphossugar_trans"/>
</dbReference>
<feature type="binding site" evidence="8">
    <location>
        <position position="95"/>
    </location>
    <ligand>
        <name>GTP</name>
        <dbReference type="ChEBI" id="CHEBI:37565"/>
    </ligand>
</feature>
<comment type="domain">
    <text evidence="8">The N-terminal domain determines nucleotide recognition and specific binding, while the C-terminal domain determines the specific binding to the target protein.</text>
</comment>
<sequence length="193" mass="20906">MVPCDGVVLAGGASRRMGQSKAELLTGSGQTLLDRAVSVLQRAIAGTVWISRPYSYSAVSARDLVDDRPSAGPLVGIAQALQASQYALVAVLAVDLPLVPDSLFTQMYERWSTHCGLAVVYPQSGSISQPLAALWHRRALPTIEEALKNDRPWPVQKVVSRLSSEHIEVPLDILTNINTPHDWTRFRDAGVAP</sequence>
<comment type="cofactor">
    <cofactor evidence="8">
        <name>Mg(2+)</name>
        <dbReference type="ChEBI" id="CHEBI:18420"/>
    </cofactor>
</comment>
<evidence type="ECO:0000313" key="10">
    <source>
        <dbReference type="EMBL" id="PSR21899.1"/>
    </source>
</evidence>
<organism evidence="10 11">
    <name type="scientific">Sulfobacillus acidophilus</name>
    <dbReference type="NCBI Taxonomy" id="53633"/>
    <lineage>
        <taxon>Bacteria</taxon>
        <taxon>Bacillati</taxon>
        <taxon>Bacillota</taxon>
        <taxon>Clostridia</taxon>
        <taxon>Eubacteriales</taxon>
        <taxon>Clostridiales Family XVII. Incertae Sedis</taxon>
        <taxon>Sulfobacillus</taxon>
    </lineage>
</organism>
<dbReference type="EMBL" id="PXYV01000025">
    <property type="protein sequence ID" value="PSR21899.1"/>
    <property type="molecule type" value="Genomic_DNA"/>
</dbReference>
<feature type="domain" description="MobA-like NTP transferase" evidence="9">
    <location>
        <begin position="6"/>
        <end position="153"/>
    </location>
</feature>
<dbReference type="GO" id="GO:0006777">
    <property type="term" value="P:Mo-molybdopterin cofactor biosynthetic process"/>
    <property type="evidence" value="ECO:0007669"/>
    <property type="project" value="UniProtKB-KW"/>
</dbReference>
<feature type="binding site" evidence="8">
    <location>
        <position position="66"/>
    </location>
    <ligand>
        <name>GTP</name>
        <dbReference type="ChEBI" id="CHEBI:37565"/>
    </ligand>
</feature>
<evidence type="ECO:0000256" key="8">
    <source>
        <dbReference type="HAMAP-Rule" id="MF_00316"/>
    </source>
</evidence>
<dbReference type="HAMAP" id="MF_00316">
    <property type="entry name" value="MobA"/>
    <property type="match status" value="1"/>
</dbReference>
<dbReference type="GO" id="GO:0005737">
    <property type="term" value="C:cytoplasm"/>
    <property type="evidence" value="ECO:0007669"/>
    <property type="project" value="UniProtKB-SubCell"/>
</dbReference>
<dbReference type="InterPro" id="IPR025877">
    <property type="entry name" value="MobA-like_NTP_Trfase"/>
</dbReference>
<feature type="binding site" evidence="8">
    <location>
        <position position="95"/>
    </location>
    <ligand>
        <name>Mg(2+)</name>
        <dbReference type="ChEBI" id="CHEBI:18420"/>
    </ligand>
</feature>
<dbReference type="EC" id="2.7.7.77" evidence="8"/>
<evidence type="ECO:0000256" key="6">
    <source>
        <dbReference type="ARBA" id="ARBA00023134"/>
    </source>
</evidence>
<dbReference type="PANTHER" id="PTHR19136:SF81">
    <property type="entry name" value="MOLYBDENUM COFACTOR GUANYLYLTRANSFERASE"/>
    <property type="match status" value="1"/>
</dbReference>
<keyword evidence="2 8" id="KW-0808">Transferase</keyword>
<comment type="function">
    <text evidence="8">Transfers a GMP moiety from GTP to Mo-molybdopterin (Mo-MPT) cofactor (Moco or molybdenum cofactor) to form Mo-molybdopterin guanine dinucleotide (Mo-MGD) cofactor.</text>
</comment>